<evidence type="ECO:0000256" key="2">
    <source>
        <dbReference type="ARBA" id="ARBA00022737"/>
    </source>
</evidence>
<dbReference type="Gene3D" id="2.130.10.10">
    <property type="entry name" value="YVTN repeat-like/Quinoprotein amine dehydrogenase"/>
    <property type="match status" value="1"/>
</dbReference>
<keyword evidence="2" id="KW-0677">Repeat</keyword>
<comment type="caution">
    <text evidence="5">The sequence shown here is derived from an EMBL/GenBank/DDBJ whole genome shotgun (WGS) entry which is preliminary data.</text>
</comment>
<evidence type="ECO:0008006" key="7">
    <source>
        <dbReference type="Google" id="ProtNLM"/>
    </source>
</evidence>
<dbReference type="GO" id="GO:0005737">
    <property type="term" value="C:cytoplasm"/>
    <property type="evidence" value="ECO:0007669"/>
    <property type="project" value="UniProtKB-ARBA"/>
</dbReference>
<evidence type="ECO:0000313" key="6">
    <source>
        <dbReference type="Proteomes" id="UP001165289"/>
    </source>
</evidence>
<dbReference type="PANTHER" id="PTHR11227">
    <property type="entry name" value="WD-REPEAT PROTEIN INTERACTING WITH PHOSPHOINOSIDES WIPI -RELATED"/>
    <property type="match status" value="1"/>
</dbReference>
<gene>
    <name evidence="5" type="ORF">LOD99_13790</name>
</gene>
<evidence type="ECO:0000256" key="3">
    <source>
        <dbReference type="ARBA" id="ARBA00023006"/>
    </source>
</evidence>
<keyword evidence="3" id="KW-0072">Autophagy</keyword>
<reference evidence="5 6" key="1">
    <citation type="journal article" date="2023" name="BMC Biol.">
        <title>The compact genome of the sponge Oopsacas minuta (Hexactinellida) is lacking key metazoan core genes.</title>
        <authorList>
            <person name="Santini S."/>
            <person name="Schenkelaars Q."/>
            <person name="Jourda C."/>
            <person name="Duchesne M."/>
            <person name="Belahbib H."/>
            <person name="Rocher C."/>
            <person name="Selva M."/>
            <person name="Riesgo A."/>
            <person name="Vervoort M."/>
            <person name="Leys S.P."/>
            <person name="Kodjabachian L."/>
            <person name="Le Bivic A."/>
            <person name="Borchiellini C."/>
            <person name="Claverie J.M."/>
            <person name="Renard E."/>
        </authorList>
    </citation>
    <scope>NUCLEOTIDE SEQUENCE [LARGE SCALE GENOMIC DNA]</scope>
    <source>
        <strain evidence="5">SPO-2</strain>
    </source>
</reference>
<name>A0AAV7KIK1_9METZ</name>
<dbReference type="InterPro" id="IPR048720">
    <property type="entry name" value="PROPPIN"/>
</dbReference>
<organism evidence="5 6">
    <name type="scientific">Oopsacas minuta</name>
    <dbReference type="NCBI Taxonomy" id="111878"/>
    <lineage>
        <taxon>Eukaryota</taxon>
        <taxon>Metazoa</taxon>
        <taxon>Porifera</taxon>
        <taxon>Hexactinellida</taxon>
        <taxon>Hexasterophora</taxon>
        <taxon>Lyssacinosida</taxon>
        <taxon>Leucopsacidae</taxon>
        <taxon>Oopsacas</taxon>
    </lineage>
</organism>
<sequence length="428" mass="46518">MASVEPTNPLPHSQGIIGGLHFIGFNQDNTSLMAGTSLGYRLISWQDANSVEDTTESSGKDGLSVNPNNSIFSAGSDVVLVERLFNSSLIAIVNQSTRRKLRICHHKKGSEICTYGYPNTILSVKLNRQRLLVVLEESLYIHNIKDMKVLHIIGDTPPNPLGICALSYNSEKNYLAYPGSSQIGEVQVFDTVNLRAVTMIQAHSSPLAALSFTASASALATASEKGTVIRVFDISTGQRLHEFRRGVKRCVTIYCLSFSIDERFLAASSNTETIHVFLLDESANEGAAGTNSAVGEAEAPQGWWGYMGKVIVSPAASLLPTQVTDVFTQGRAHAQAYLPNASTRTICAVVTLQDKRVVMVATIEGMLYMYELSDSPEDGCKMLCKHNLIDMMKSKQTAGDEHLSDHHILSHNTVGSIDDSPPSTHFPD</sequence>
<evidence type="ECO:0000313" key="5">
    <source>
        <dbReference type="EMBL" id="KAI6661068.1"/>
    </source>
</evidence>
<proteinExistence type="inferred from homology"/>
<dbReference type="Proteomes" id="UP001165289">
    <property type="component" value="Unassembled WGS sequence"/>
</dbReference>
<dbReference type="Pfam" id="PF21032">
    <property type="entry name" value="PROPPIN"/>
    <property type="match status" value="1"/>
</dbReference>
<dbReference type="GO" id="GO:0006914">
    <property type="term" value="P:autophagy"/>
    <property type="evidence" value="ECO:0007669"/>
    <property type="project" value="UniProtKB-KW"/>
</dbReference>
<keyword evidence="6" id="KW-1185">Reference proteome</keyword>
<dbReference type="InterPro" id="IPR015943">
    <property type="entry name" value="WD40/YVTN_repeat-like_dom_sf"/>
</dbReference>
<dbReference type="EMBL" id="JAKMXF010000022">
    <property type="protein sequence ID" value="KAI6661068.1"/>
    <property type="molecule type" value="Genomic_DNA"/>
</dbReference>
<dbReference type="InterPro" id="IPR036322">
    <property type="entry name" value="WD40_repeat_dom_sf"/>
</dbReference>
<evidence type="ECO:0000256" key="1">
    <source>
        <dbReference type="ARBA" id="ARBA00022574"/>
    </source>
</evidence>
<dbReference type="SUPFAM" id="SSF50978">
    <property type="entry name" value="WD40 repeat-like"/>
    <property type="match status" value="1"/>
</dbReference>
<comment type="similarity">
    <text evidence="4">Belongs to the WD repeat PROPPIN family.</text>
</comment>
<protein>
    <recommendedName>
        <fullName evidence="7">WD repeat domain phosphoinositide-interacting protein 2</fullName>
    </recommendedName>
</protein>
<dbReference type="InterPro" id="IPR001680">
    <property type="entry name" value="WD40_rpt"/>
</dbReference>
<keyword evidence="1" id="KW-0853">WD repeat</keyword>
<dbReference type="AlphaFoldDB" id="A0AAV7KIK1"/>
<evidence type="ECO:0000256" key="4">
    <source>
        <dbReference type="ARBA" id="ARBA00025740"/>
    </source>
</evidence>
<dbReference type="SMART" id="SM00320">
    <property type="entry name" value="WD40"/>
    <property type="match status" value="2"/>
</dbReference>
<accession>A0AAV7KIK1</accession>